<dbReference type="NCBIfam" id="TIGR03891">
    <property type="entry name" value="thiopep_ocin"/>
    <property type="match status" value="1"/>
</dbReference>
<evidence type="ECO:0000259" key="2">
    <source>
        <dbReference type="Pfam" id="PF14028"/>
    </source>
</evidence>
<proteinExistence type="predicted"/>
<dbReference type="Proteomes" id="UP000642938">
    <property type="component" value="Unassembled WGS sequence"/>
</dbReference>
<dbReference type="RefSeq" id="WP_183767798.1">
    <property type="nucleotide sequence ID" value="NZ_BMHZ01000004.1"/>
</dbReference>
<dbReference type="AlphaFoldDB" id="A0A7W6P6Y0"/>
<dbReference type="InterPro" id="IPR023809">
    <property type="entry name" value="Thiopep_bacteriocin_synth_dom"/>
</dbReference>
<accession>A0A7W6P6Y0</accession>
<gene>
    <name evidence="3" type="ORF">GCM10007422_39110</name>
    <name evidence="4" type="ORF">GGQ60_004192</name>
</gene>
<keyword evidence="6" id="KW-1185">Reference proteome</keyword>
<evidence type="ECO:0000313" key="3">
    <source>
        <dbReference type="EMBL" id="GGH16409.1"/>
    </source>
</evidence>
<dbReference type="EMBL" id="JACIEF010000004">
    <property type="protein sequence ID" value="MBB4110164.1"/>
    <property type="molecule type" value="Genomic_DNA"/>
</dbReference>
<evidence type="ECO:0000313" key="6">
    <source>
        <dbReference type="Proteomes" id="UP000642938"/>
    </source>
</evidence>
<reference evidence="3" key="4">
    <citation type="submission" date="2024-05" db="EMBL/GenBank/DDBJ databases">
        <authorList>
            <person name="Sun Q."/>
            <person name="Zhou Y."/>
        </authorList>
    </citation>
    <scope>NUCLEOTIDE SEQUENCE</scope>
    <source>
        <strain evidence="3">CGMCC 1.15287</strain>
    </source>
</reference>
<dbReference type="Pfam" id="PF14028">
    <property type="entry name" value="Lant_dehydr_C"/>
    <property type="match status" value="1"/>
</dbReference>
<dbReference type="Proteomes" id="UP000532273">
    <property type="component" value="Unassembled WGS sequence"/>
</dbReference>
<evidence type="ECO:0000313" key="4">
    <source>
        <dbReference type="EMBL" id="MBB4110164.1"/>
    </source>
</evidence>
<dbReference type="Pfam" id="PF04738">
    <property type="entry name" value="Lant_dehydr_N"/>
    <property type="match status" value="2"/>
</dbReference>
<reference evidence="3" key="1">
    <citation type="journal article" date="2014" name="Int. J. Syst. Evol. Microbiol.">
        <title>Complete genome of a new Firmicutes species belonging to the dominant human colonic microbiota ('Ruminococcus bicirculans') reveals two chromosomes and a selective capacity to utilize plant glucans.</title>
        <authorList>
            <consortium name="NISC Comparative Sequencing Program"/>
            <person name="Wegmann U."/>
            <person name="Louis P."/>
            <person name="Goesmann A."/>
            <person name="Henrissat B."/>
            <person name="Duncan S.H."/>
            <person name="Flint H.J."/>
        </authorList>
    </citation>
    <scope>NUCLEOTIDE SEQUENCE</scope>
    <source>
        <strain evidence="3">CGMCC 1.15287</strain>
    </source>
</reference>
<sequence length="936" mass="107118">MKLKIQPTVIFRTPKFSYQSELADCWEELKQAISVSSAAFYETIKEVKASELKDLPPRVYFTIWKYFNRAKFRSTPYGTFAGFTLLNNAIKPSESKIVIEQTQTVRELVDWPSKNNIQFPLADLLQKNCLLFSNSSYYLTPNSIRYIACSDGVFELAELDQDNFVKQILAACLKPLRFNDLVKQLNLSNAETDNLFGLLQDMHDLQLIFTNYDPNIIGDDYFERLGLNATAGLPKYLIAQRKALSGGINEHLFQAVPGLITMLHNIMPARDRDALSQFQVRFKKKFEEQEVPLLLALDPEMGVGYDELEQSGHNSAFITRFSNKAPKKSDAENIKTALKPYLTEQHFEKGKTVYLNKQDVKPNQKLAPLPNSFSMVMSVHDDLIFIEQIGGVTSNALNGRFTMAADEVAQYAKDVAAAEQQANPEVLFFDVAYMVEASVDNVNRRKLIYGHQLSILNFDTSASPLALNDIQISIRGTEIILRSKHLNKRLVPRMASAYNYTRSDLSVFRLLCDLQYQGIQANLSFQLDTVFPDLDYYPRLQYQNIVLSRNKWRIKKEALLGADQKLLSVANCRSYLNNLGVSEYFKAGISDQTLCFALQNDDDIAAFLQYLQKNGSTYIEEMLLPQNTTVIDEAGRPYLAQFVLGLGHGEQIYRGLTKKSADAGVTRFFLPGKEWLYFEIYSHHQRGDQILTEVIAPLVSTHSDHVKSWFFIRYNENGNHIRFRIRLNNPDDGQLLTSKLMDDLELFVNSGLVSDVQIKTYKRELERYGSNMIENVEQHFAVDSEFVLSLLKTQADDFSKYQWCGLLFSKITGSGVIDKPAINKMVRLMSDSFNEEHRLDAADFKQLNNHYQEFRKTERAVSTAEQERSFGMFSDSFIKTLKLCAPENAPKLLTDLIHMHVNRLFNQDQRTHEMVMYYFLLKDIQRQNAIGINGLT</sequence>
<feature type="domain" description="Thiopeptide-type bacteriocin biosynthesis" evidence="2">
    <location>
        <begin position="675"/>
        <end position="921"/>
    </location>
</feature>
<name>A0A7W6P6Y0_9SPHI</name>
<feature type="domain" description="Lantibiotic dehydratase N-terminal" evidence="1">
    <location>
        <begin position="28"/>
        <end position="225"/>
    </location>
</feature>
<organism evidence="4 5">
    <name type="scientific">Pedobacter zeae</name>
    <dbReference type="NCBI Taxonomy" id="1737356"/>
    <lineage>
        <taxon>Bacteria</taxon>
        <taxon>Pseudomonadati</taxon>
        <taxon>Bacteroidota</taxon>
        <taxon>Sphingobacteriia</taxon>
        <taxon>Sphingobacteriales</taxon>
        <taxon>Sphingobacteriaceae</taxon>
        <taxon>Pedobacter</taxon>
    </lineage>
</organism>
<evidence type="ECO:0000259" key="1">
    <source>
        <dbReference type="Pfam" id="PF04738"/>
    </source>
</evidence>
<dbReference type="EMBL" id="BMHZ01000004">
    <property type="protein sequence ID" value="GGH16409.1"/>
    <property type="molecule type" value="Genomic_DNA"/>
</dbReference>
<comment type="caution">
    <text evidence="4">The sequence shown here is derived from an EMBL/GenBank/DDBJ whole genome shotgun (WGS) entry which is preliminary data.</text>
</comment>
<reference evidence="6" key="2">
    <citation type="journal article" date="2019" name="Int. J. Syst. Evol. Microbiol.">
        <title>The Global Catalogue of Microorganisms (GCM) 10K type strain sequencing project: providing services to taxonomists for standard genome sequencing and annotation.</title>
        <authorList>
            <consortium name="The Broad Institute Genomics Platform"/>
            <consortium name="The Broad Institute Genome Sequencing Center for Infectious Disease"/>
            <person name="Wu L."/>
            <person name="Ma J."/>
        </authorList>
    </citation>
    <scope>NUCLEOTIDE SEQUENCE [LARGE SCALE GENOMIC DNA]</scope>
    <source>
        <strain evidence="6">CGMCC 1.15287</strain>
    </source>
</reference>
<protein>
    <submittedName>
        <fullName evidence="4">Thiopeptide-type bacteriocin biosynthesis protein</fullName>
    </submittedName>
</protein>
<feature type="domain" description="Lantibiotic dehydratase N-terminal" evidence="1">
    <location>
        <begin position="250"/>
        <end position="603"/>
    </location>
</feature>
<dbReference type="InterPro" id="IPR006827">
    <property type="entry name" value="Lant_deHydtase_N"/>
</dbReference>
<evidence type="ECO:0000313" key="5">
    <source>
        <dbReference type="Proteomes" id="UP000532273"/>
    </source>
</evidence>
<reference evidence="4 5" key="3">
    <citation type="submission" date="2020-08" db="EMBL/GenBank/DDBJ databases">
        <title>Genomic Encyclopedia of Type Strains, Phase IV (KMG-IV): sequencing the most valuable type-strain genomes for metagenomic binning, comparative biology and taxonomic classification.</title>
        <authorList>
            <person name="Goeker M."/>
        </authorList>
    </citation>
    <scope>NUCLEOTIDE SEQUENCE [LARGE SCALE GENOMIC DNA]</scope>
    <source>
        <strain evidence="4 5">DSM 100774</strain>
    </source>
</reference>